<name>A0A5N6VAP5_ASPTM</name>
<dbReference type="Proteomes" id="UP000326950">
    <property type="component" value="Unassembled WGS sequence"/>
</dbReference>
<protein>
    <submittedName>
        <fullName evidence="1">Uncharacterized protein</fullName>
    </submittedName>
</protein>
<accession>A0A5N6VAP5</accession>
<sequence length="150" mass="17127">MIANYLSFMLPFLRQYPGLAVPCSWEGVRIFRLSSCPLLQNVHHVLMNQKKRFKLFKAHTVTQRTRCLGNFMCQRHMQFDFVVSRTFAVGPVLLLEGFRHFSGSVIGLLSDQQPQDVCPLRNCCVVQPFVTDTIMNDGGSQRPRAGIIPR</sequence>
<evidence type="ECO:0000313" key="1">
    <source>
        <dbReference type="EMBL" id="KAE8168096.1"/>
    </source>
</evidence>
<keyword evidence="2" id="KW-1185">Reference proteome</keyword>
<reference evidence="1 2" key="1">
    <citation type="submission" date="2019-04" db="EMBL/GenBank/DDBJ databases">
        <title>Friends and foes A comparative genomics study of 23 Aspergillus species from section Flavi.</title>
        <authorList>
            <consortium name="DOE Joint Genome Institute"/>
            <person name="Kjaerbolling I."/>
            <person name="Vesth T."/>
            <person name="Frisvad J.C."/>
            <person name="Nybo J.L."/>
            <person name="Theobald S."/>
            <person name="Kildgaard S."/>
            <person name="Isbrandt T."/>
            <person name="Kuo A."/>
            <person name="Sato A."/>
            <person name="Lyhne E.K."/>
            <person name="Kogle M.E."/>
            <person name="Wiebenga A."/>
            <person name="Kun R.S."/>
            <person name="Lubbers R.J."/>
            <person name="Makela M.R."/>
            <person name="Barry K."/>
            <person name="Chovatia M."/>
            <person name="Clum A."/>
            <person name="Daum C."/>
            <person name="Haridas S."/>
            <person name="He G."/>
            <person name="LaButti K."/>
            <person name="Lipzen A."/>
            <person name="Mondo S."/>
            <person name="Riley R."/>
            <person name="Salamov A."/>
            <person name="Simmons B.A."/>
            <person name="Magnuson J.K."/>
            <person name="Henrissat B."/>
            <person name="Mortensen U.H."/>
            <person name="Larsen T.O."/>
            <person name="Devries R.P."/>
            <person name="Grigoriev I.V."/>
            <person name="Machida M."/>
            <person name="Baker S.E."/>
            <person name="Andersen M.R."/>
        </authorList>
    </citation>
    <scope>NUCLEOTIDE SEQUENCE [LARGE SCALE GENOMIC DNA]</scope>
    <source>
        <strain evidence="1 2">CBS 117626</strain>
    </source>
</reference>
<evidence type="ECO:0000313" key="2">
    <source>
        <dbReference type="Proteomes" id="UP000326950"/>
    </source>
</evidence>
<organism evidence="1 2">
    <name type="scientific">Aspergillus tamarii</name>
    <dbReference type="NCBI Taxonomy" id="41984"/>
    <lineage>
        <taxon>Eukaryota</taxon>
        <taxon>Fungi</taxon>
        <taxon>Dikarya</taxon>
        <taxon>Ascomycota</taxon>
        <taxon>Pezizomycotina</taxon>
        <taxon>Eurotiomycetes</taxon>
        <taxon>Eurotiomycetidae</taxon>
        <taxon>Eurotiales</taxon>
        <taxon>Aspergillaceae</taxon>
        <taxon>Aspergillus</taxon>
        <taxon>Aspergillus subgen. Circumdati</taxon>
    </lineage>
</organism>
<dbReference type="EMBL" id="ML738587">
    <property type="protein sequence ID" value="KAE8168096.1"/>
    <property type="molecule type" value="Genomic_DNA"/>
</dbReference>
<proteinExistence type="predicted"/>
<dbReference type="AlphaFoldDB" id="A0A5N6VAP5"/>
<gene>
    <name evidence="1" type="ORF">BDV40DRAFT_131843</name>
</gene>